<name>A0A2Z5JM59_STRAR</name>
<sequence length="114" mass="12189">MHFAGSVFSDGKPQAPARTAFAREVTSVSMRPAAARSSVGRPAYSRAVISATSALFACRRSRPAGVRPTRAALWLRGNRAACRGGGHYPWLDDPRRFTRTVGAFLTQGRGGQAV</sequence>
<proteinExistence type="predicted"/>
<evidence type="ECO:0000313" key="2">
    <source>
        <dbReference type="Proteomes" id="UP000252698"/>
    </source>
</evidence>
<protein>
    <submittedName>
        <fullName evidence="1">Uncharacterized protein</fullName>
    </submittedName>
</protein>
<organism evidence="1 2">
    <name type="scientific">Streptomyces atratus</name>
    <dbReference type="NCBI Taxonomy" id="1893"/>
    <lineage>
        <taxon>Bacteria</taxon>
        <taxon>Bacillati</taxon>
        <taxon>Actinomycetota</taxon>
        <taxon>Actinomycetes</taxon>
        <taxon>Kitasatosporales</taxon>
        <taxon>Streptomycetaceae</taxon>
        <taxon>Streptomyces</taxon>
    </lineage>
</organism>
<evidence type="ECO:0000313" key="1">
    <source>
        <dbReference type="EMBL" id="AXE81567.1"/>
    </source>
</evidence>
<dbReference type="AlphaFoldDB" id="A0A2Z5JM59"/>
<gene>
    <name evidence="1" type="ORF">C5746_36715</name>
</gene>
<accession>A0A2Z5JM59</accession>
<reference evidence="1 2" key="1">
    <citation type="journal article" date="2018" name="Front. Microbiol.">
        <title>Genome Sequencing of Streptomyces atratus SCSIOZH16 and Activation Production of Nocardamine via Metabolic Engineering.</title>
        <authorList>
            <person name="Li Y."/>
            <person name="Zhang C."/>
            <person name="Liu C."/>
            <person name="Ju J."/>
            <person name="Ma J."/>
        </authorList>
    </citation>
    <scope>NUCLEOTIDE SEQUENCE [LARGE SCALE GENOMIC DNA]</scope>
    <source>
        <strain evidence="1 2">SCSIO_ZH16</strain>
    </source>
</reference>
<dbReference type="KEGG" id="sata:C5746_36715"/>
<dbReference type="Proteomes" id="UP000252698">
    <property type="component" value="Chromosome"/>
</dbReference>
<dbReference type="EMBL" id="CP027306">
    <property type="protein sequence ID" value="AXE81567.1"/>
    <property type="molecule type" value="Genomic_DNA"/>
</dbReference>